<dbReference type="EMBL" id="JAAIUW010000309">
    <property type="protein sequence ID" value="KAF7800585.1"/>
    <property type="molecule type" value="Genomic_DNA"/>
</dbReference>
<reference evidence="1" key="1">
    <citation type="submission" date="2020-09" db="EMBL/GenBank/DDBJ databases">
        <title>Genome-Enabled Discovery of Anthraquinone Biosynthesis in Senna tora.</title>
        <authorList>
            <person name="Kang S.-H."/>
            <person name="Pandey R.P."/>
            <person name="Lee C.-M."/>
            <person name="Sim J.-S."/>
            <person name="Jeong J.-T."/>
            <person name="Choi B.-S."/>
            <person name="Jung M."/>
            <person name="Ginzburg D."/>
            <person name="Zhao K."/>
            <person name="Won S.Y."/>
            <person name="Oh T.-J."/>
            <person name="Yu Y."/>
            <person name="Kim N.-H."/>
            <person name="Lee O.R."/>
            <person name="Lee T.-H."/>
            <person name="Bashyal P."/>
            <person name="Kim T.-S."/>
            <person name="Lee W.-H."/>
            <person name="Kawkins C."/>
            <person name="Kim C.-K."/>
            <person name="Kim J.S."/>
            <person name="Ahn B.O."/>
            <person name="Rhee S.Y."/>
            <person name="Sohng J.K."/>
        </authorList>
    </citation>
    <scope>NUCLEOTIDE SEQUENCE</scope>
    <source>
        <tissue evidence="1">Leaf</tissue>
    </source>
</reference>
<dbReference type="AlphaFoldDB" id="A0A834VY44"/>
<evidence type="ECO:0000313" key="3">
    <source>
        <dbReference type="Proteomes" id="UP000634136"/>
    </source>
</evidence>
<name>A0A834VY44_9FABA</name>
<accession>A0A834VY44</accession>
<dbReference type="EMBL" id="JAAIUW010000027">
    <property type="protein sequence ID" value="KAF7801115.1"/>
    <property type="molecule type" value="Genomic_DNA"/>
</dbReference>
<comment type="caution">
    <text evidence="1">The sequence shown here is derived from an EMBL/GenBank/DDBJ whole genome shotgun (WGS) entry which is preliminary data.</text>
</comment>
<protein>
    <submittedName>
        <fullName evidence="1">Uncharacterized protein</fullName>
    </submittedName>
</protein>
<evidence type="ECO:0000313" key="1">
    <source>
        <dbReference type="EMBL" id="KAF7800585.1"/>
    </source>
</evidence>
<evidence type="ECO:0000313" key="2">
    <source>
        <dbReference type="EMBL" id="KAF7801115.1"/>
    </source>
</evidence>
<proteinExistence type="predicted"/>
<dbReference type="Proteomes" id="UP000634136">
    <property type="component" value="Unassembled WGS sequence"/>
</dbReference>
<organism evidence="1 3">
    <name type="scientific">Senna tora</name>
    <dbReference type="NCBI Taxonomy" id="362788"/>
    <lineage>
        <taxon>Eukaryota</taxon>
        <taxon>Viridiplantae</taxon>
        <taxon>Streptophyta</taxon>
        <taxon>Embryophyta</taxon>
        <taxon>Tracheophyta</taxon>
        <taxon>Spermatophyta</taxon>
        <taxon>Magnoliopsida</taxon>
        <taxon>eudicotyledons</taxon>
        <taxon>Gunneridae</taxon>
        <taxon>Pentapetalae</taxon>
        <taxon>rosids</taxon>
        <taxon>fabids</taxon>
        <taxon>Fabales</taxon>
        <taxon>Fabaceae</taxon>
        <taxon>Caesalpinioideae</taxon>
        <taxon>Cassia clade</taxon>
        <taxon>Senna</taxon>
    </lineage>
</organism>
<keyword evidence="3" id="KW-1185">Reference proteome</keyword>
<sequence>MCAKTHEQMETSSGDNRATQGMYFQGTTIYICTPPILTKLDTTRLGSLLNGHDFVGTLPAIPQYNNPL</sequence>
<gene>
    <name evidence="1" type="ORF">G2W53_044979</name>
    <name evidence="2" type="ORF">G2W53_045159</name>
</gene>